<keyword evidence="1" id="KW-1133">Transmembrane helix</keyword>
<name>A0ABV0S9B3_9TELE</name>
<evidence type="ECO:0000256" key="1">
    <source>
        <dbReference type="SAM" id="Phobius"/>
    </source>
</evidence>
<sequence length="102" mass="11743">MGLVKGDISNKNVPTFCHCQCPEGEDILFCFITQTAVSRTQTQRAIKRSLSDEVTGLHQLVFSLPRHQFVFYMFNHAVLVYFYLYLSVFMNDKLDQLSLSIS</sequence>
<feature type="transmembrane region" description="Helical" evidence="1">
    <location>
        <begin position="69"/>
        <end position="90"/>
    </location>
</feature>
<protein>
    <submittedName>
        <fullName evidence="2">Uncharacterized protein</fullName>
    </submittedName>
</protein>
<evidence type="ECO:0000313" key="3">
    <source>
        <dbReference type="Proteomes" id="UP001434883"/>
    </source>
</evidence>
<accession>A0ABV0S9B3</accession>
<evidence type="ECO:0000313" key="2">
    <source>
        <dbReference type="EMBL" id="MEQ2216313.1"/>
    </source>
</evidence>
<comment type="caution">
    <text evidence="2">The sequence shown here is derived from an EMBL/GenBank/DDBJ whole genome shotgun (WGS) entry which is preliminary data.</text>
</comment>
<dbReference type="EMBL" id="JAHRIN010070162">
    <property type="protein sequence ID" value="MEQ2216313.1"/>
    <property type="molecule type" value="Genomic_DNA"/>
</dbReference>
<dbReference type="Proteomes" id="UP001434883">
    <property type="component" value="Unassembled WGS sequence"/>
</dbReference>
<reference evidence="2 3" key="1">
    <citation type="submission" date="2021-06" db="EMBL/GenBank/DDBJ databases">
        <authorList>
            <person name="Palmer J.M."/>
        </authorList>
    </citation>
    <scope>NUCLEOTIDE SEQUENCE [LARGE SCALE GENOMIC DNA]</scope>
    <source>
        <strain evidence="2 3">XC_2019</strain>
        <tissue evidence="2">Muscle</tissue>
    </source>
</reference>
<organism evidence="2 3">
    <name type="scientific">Xenoophorus captivus</name>
    <dbReference type="NCBI Taxonomy" id="1517983"/>
    <lineage>
        <taxon>Eukaryota</taxon>
        <taxon>Metazoa</taxon>
        <taxon>Chordata</taxon>
        <taxon>Craniata</taxon>
        <taxon>Vertebrata</taxon>
        <taxon>Euteleostomi</taxon>
        <taxon>Actinopterygii</taxon>
        <taxon>Neopterygii</taxon>
        <taxon>Teleostei</taxon>
        <taxon>Neoteleostei</taxon>
        <taxon>Acanthomorphata</taxon>
        <taxon>Ovalentaria</taxon>
        <taxon>Atherinomorphae</taxon>
        <taxon>Cyprinodontiformes</taxon>
        <taxon>Goodeidae</taxon>
        <taxon>Xenoophorus</taxon>
    </lineage>
</organism>
<gene>
    <name evidence="2" type="ORF">XENOCAPTIV_014180</name>
</gene>
<keyword evidence="1" id="KW-0812">Transmembrane</keyword>
<keyword evidence="1" id="KW-0472">Membrane</keyword>
<keyword evidence="3" id="KW-1185">Reference proteome</keyword>
<proteinExistence type="predicted"/>